<accession>A0A942E804</accession>
<evidence type="ECO:0000313" key="3">
    <source>
        <dbReference type="Proteomes" id="UP000678281"/>
    </source>
</evidence>
<dbReference type="RefSeq" id="WP_212659560.1">
    <property type="nucleotide sequence ID" value="NZ_JAGXTP010000002.1"/>
</dbReference>
<gene>
    <name evidence="2" type="ORF">KD146_14670</name>
</gene>
<dbReference type="EMBL" id="JAGXTP010000002">
    <property type="protein sequence ID" value="MBS3849943.1"/>
    <property type="molecule type" value="Genomic_DNA"/>
</dbReference>
<keyword evidence="1" id="KW-0812">Transmembrane</keyword>
<feature type="transmembrane region" description="Helical" evidence="1">
    <location>
        <begin position="35"/>
        <end position="57"/>
    </location>
</feature>
<sequence>MKIWSVLSDATRGWQMIISGQPGWRDRFTLSGAGLATALCVFAFFAFLAVALASISIGMPATFGVLAAMVILALPVISLLVTLVTTRNILKSEAPMLPVLVPGIYAMTGFLLIEGLLAMIGGPVVMMAWFALGFLLYRLARQACDWSLGTAAGFAVLTVLLLVAMRYALYMLSNAPL</sequence>
<organism evidence="2 3">
    <name type="scientific">Devosia litorisediminis</name>
    <dbReference type="NCBI Taxonomy" id="2829817"/>
    <lineage>
        <taxon>Bacteria</taxon>
        <taxon>Pseudomonadati</taxon>
        <taxon>Pseudomonadota</taxon>
        <taxon>Alphaproteobacteria</taxon>
        <taxon>Hyphomicrobiales</taxon>
        <taxon>Devosiaceae</taxon>
        <taxon>Devosia</taxon>
    </lineage>
</organism>
<keyword evidence="3" id="KW-1185">Reference proteome</keyword>
<keyword evidence="1" id="KW-1133">Transmembrane helix</keyword>
<dbReference type="Proteomes" id="UP000678281">
    <property type="component" value="Unassembled WGS sequence"/>
</dbReference>
<dbReference type="AlphaFoldDB" id="A0A942E804"/>
<reference evidence="2" key="1">
    <citation type="submission" date="2021-04" db="EMBL/GenBank/DDBJ databases">
        <title>Devosia litorisediminis sp. nov., isolated from a sand dune.</title>
        <authorList>
            <person name="Park S."/>
            <person name="Yoon J.-H."/>
        </authorList>
    </citation>
    <scope>NUCLEOTIDE SEQUENCE</scope>
    <source>
        <strain evidence="2">BSSL-BM10</strain>
    </source>
</reference>
<feature type="transmembrane region" description="Helical" evidence="1">
    <location>
        <begin position="146"/>
        <end position="169"/>
    </location>
</feature>
<evidence type="ECO:0000256" key="1">
    <source>
        <dbReference type="SAM" id="Phobius"/>
    </source>
</evidence>
<protein>
    <recommendedName>
        <fullName evidence="4">Yip1 domain-containing protein</fullName>
    </recommendedName>
</protein>
<keyword evidence="1" id="KW-0472">Membrane</keyword>
<evidence type="ECO:0008006" key="4">
    <source>
        <dbReference type="Google" id="ProtNLM"/>
    </source>
</evidence>
<feature type="transmembrane region" description="Helical" evidence="1">
    <location>
        <begin position="119"/>
        <end position="139"/>
    </location>
</feature>
<feature type="transmembrane region" description="Helical" evidence="1">
    <location>
        <begin position="63"/>
        <end position="84"/>
    </location>
</feature>
<comment type="caution">
    <text evidence="2">The sequence shown here is derived from an EMBL/GenBank/DDBJ whole genome shotgun (WGS) entry which is preliminary data.</text>
</comment>
<proteinExistence type="predicted"/>
<evidence type="ECO:0000313" key="2">
    <source>
        <dbReference type="EMBL" id="MBS3849943.1"/>
    </source>
</evidence>
<name>A0A942E804_9HYPH</name>
<feature type="transmembrane region" description="Helical" evidence="1">
    <location>
        <begin position="96"/>
        <end position="113"/>
    </location>
</feature>